<dbReference type="AlphaFoldDB" id="A0A1T4VQK3"/>
<sequence>MKAQGTLSHSLNFLKKFKPFWTSGENTPFEAVSQRSHLRVAALLSEERALELQPECELLLLTPENAVQIVKYASPDFILIESGWESATGEWRMALMPDSEHQKTLHKILEYAKHKGLPTVFWITSKANQLPYYTDALESFSHIITHSAEVSTKLREQNRTVTLLPDCFQPLRTHPFRTLSTYHKKHADILLSEDIDAPKAVENIFEGDKLSLRILSDQNAEHKTLLRCIRAITSPQKNILLRQSDLLIHNAVPSRTQLLATASACPALPLEQSKEQSTQQLKNDIARQQIDPLFLRQKAHKAWRAAMNSASAGHWLKACAASLGCSSDWNEEPRVTLVASVASEEQKQQILTAYSKQSYANKELLLFVEKQATTTTDVPSHIRILPKPEPYAPHLSIELAAHLGTGEYVLFLHEGLNYGKHFLEDILLSFRCAGDAQFVVKEPVRDLNEERLPCLKIKGKHLGHRALASRELLFALRKSVLLTNSFSSLSASCTITEALKETLIQQCAHSQGLFADSFNLVDSRHVSRPSDSLLLNCSFEV</sequence>
<dbReference type="RefSeq" id="WP_078684098.1">
    <property type="nucleotide sequence ID" value="NZ_FUYA01000002.1"/>
</dbReference>
<name>A0A1T4VQK3_9BACT</name>
<protein>
    <submittedName>
        <fullName evidence="1">Uncharacterized protein</fullName>
    </submittedName>
</protein>
<dbReference type="Proteomes" id="UP000189733">
    <property type="component" value="Unassembled WGS sequence"/>
</dbReference>
<dbReference type="STRING" id="1121442.SAMN02745702_00788"/>
<keyword evidence="2" id="KW-1185">Reference proteome</keyword>
<organism evidence="1 2">
    <name type="scientific">Desulfobaculum bizertense DSM 18034</name>
    <dbReference type="NCBI Taxonomy" id="1121442"/>
    <lineage>
        <taxon>Bacteria</taxon>
        <taxon>Pseudomonadati</taxon>
        <taxon>Thermodesulfobacteriota</taxon>
        <taxon>Desulfovibrionia</taxon>
        <taxon>Desulfovibrionales</taxon>
        <taxon>Desulfovibrionaceae</taxon>
        <taxon>Desulfobaculum</taxon>
    </lineage>
</organism>
<accession>A0A1T4VQK3</accession>
<gene>
    <name evidence="1" type="ORF">SAMN02745702_00788</name>
</gene>
<evidence type="ECO:0000313" key="2">
    <source>
        <dbReference type="Proteomes" id="UP000189733"/>
    </source>
</evidence>
<dbReference type="OrthoDB" id="5679686at2"/>
<dbReference type="EMBL" id="FUYA01000002">
    <property type="protein sequence ID" value="SKA67236.1"/>
    <property type="molecule type" value="Genomic_DNA"/>
</dbReference>
<reference evidence="1 2" key="1">
    <citation type="submission" date="2017-02" db="EMBL/GenBank/DDBJ databases">
        <authorList>
            <person name="Peterson S.W."/>
        </authorList>
    </citation>
    <scope>NUCLEOTIDE SEQUENCE [LARGE SCALE GENOMIC DNA]</scope>
    <source>
        <strain evidence="1 2">DSM 18034</strain>
    </source>
</reference>
<proteinExistence type="predicted"/>
<evidence type="ECO:0000313" key="1">
    <source>
        <dbReference type="EMBL" id="SKA67236.1"/>
    </source>
</evidence>